<reference evidence="4" key="1">
    <citation type="submission" date="2021-01" db="EMBL/GenBank/DDBJ databases">
        <authorList>
            <person name="Li R."/>
            <person name="Bekaert M."/>
        </authorList>
    </citation>
    <scope>NUCLEOTIDE SEQUENCE</scope>
    <source>
        <strain evidence="4">Farmed</strain>
    </source>
</reference>
<feature type="region of interest" description="Disordered" evidence="1">
    <location>
        <begin position="645"/>
        <end position="738"/>
    </location>
</feature>
<dbReference type="InterPro" id="IPR029071">
    <property type="entry name" value="Ubiquitin-like_domsf"/>
</dbReference>
<dbReference type="EMBL" id="CAHIKZ030003131">
    <property type="protein sequence ID" value="CAE1296645.1"/>
    <property type="molecule type" value="Genomic_DNA"/>
</dbReference>
<dbReference type="Gene3D" id="3.10.20.90">
    <property type="entry name" value="Phosphatidylinositol 3-kinase Catalytic Subunit, Chain A, domain 1"/>
    <property type="match status" value="1"/>
</dbReference>
<dbReference type="PANTHER" id="PTHR46221">
    <property type="entry name" value="FERM AND PDZ DOMAIN-CONTAINING PROTEIN FAMILY MEMBER"/>
    <property type="match status" value="1"/>
</dbReference>
<dbReference type="InterPro" id="IPR011993">
    <property type="entry name" value="PH-like_dom_sf"/>
</dbReference>
<organism evidence="4 5">
    <name type="scientific">Acanthosepion pharaonis</name>
    <name type="common">Pharaoh cuttlefish</name>
    <name type="synonym">Sepia pharaonis</name>
    <dbReference type="NCBI Taxonomy" id="158019"/>
    <lineage>
        <taxon>Eukaryota</taxon>
        <taxon>Metazoa</taxon>
        <taxon>Spiralia</taxon>
        <taxon>Lophotrochozoa</taxon>
        <taxon>Mollusca</taxon>
        <taxon>Cephalopoda</taxon>
        <taxon>Coleoidea</taxon>
        <taxon>Decapodiformes</taxon>
        <taxon>Sepiida</taxon>
        <taxon>Sepiina</taxon>
        <taxon>Sepiidae</taxon>
        <taxon>Acanthosepion</taxon>
    </lineage>
</organism>
<feature type="domain" description="Ras-associating" evidence="3">
    <location>
        <begin position="72"/>
        <end position="170"/>
    </location>
</feature>
<evidence type="ECO:0000313" key="5">
    <source>
        <dbReference type="Proteomes" id="UP000597762"/>
    </source>
</evidence>
<protein>
    <submittedName>
        <fullName evidence="4">FERM and PDZ domain-containing protein 4,FERM and PDZ domain-containing protein 1</fullName>
    </submittedName>
</protein>
<dbReference type="Gene3D" id="1.20.80.10">
    <property type="match status" value="1"/>
</dbReference>
<dbReference type="InterPro" id="IPR000159">
    <property type="entry name" value="RA_dom"/>
</dbReference>
<feature type="compositionally biased region" description="Low complexity" evidence="1">
    <location>
        <begin position="706"/>
        <end position="722"/>
    </location>
</feature>
<keyword evidence="5" id="KW-1185">Reference proteome</keyword>
<dbReference type="PANTHER" id="PTHR46221:SF3">
    <property type="entry name" value="FERM AND PDZ DOMAIN-CONTAINING PROTEIN 4"/>
    <property type="match status" value="1"/>
</dbReference>
<dbReference type="OrthoDB" id="5859304at2759"/>
<feature type="domain" description="FERM" evidence="2">
    <location>
        <begin position="71"/>
        <end position="390"/>
    </location>
</feature>
<evidence type="ECO:0000259" key="3">
    <source>
        <dbReference type="PROSITE" id="PS50200"/>
    </source>
</evidence>
<dbReference type="SUPFAM" id="SSF50729">
    <property type="entry name" value="PH domain-like"/>
    <property type="match status" value="1"/>
</dbReference>
<feature type="compositionally biased region" description="Polar residues" evidence="1">
    <location>
        <begin position="645"/>
        <end position="666"/>
    </location>
</feature>
<dbReference type="SUPFAM" id="SSF47031">
    <property type="entry name" value="Second domain of FERM"/>
    <property type="match status" value="1"/>
</dbReference>
<name>A0A812DAA9_ACAPH</name>
<accession>A0A812DAA9</accession>
<dbReference type="InterPro" id="IPR019749">
    <property type="entry name" value="Band_41_domain"/>
</dbReference>
<dbReference type="SMART" id="SM00295">
    <property type="entry name" value="B41"/>
    <property type="match status" value="1"/>
</dbReference>
<evidence type="ECO:0000256" key="1">
    <source>
        <dbReference type="SAM" id="MobiDB-lite"/>
    </source>
</evidence>
<dbReference type="SUPFAM" id="SSF54236">
    <property type="entry name" value="Ubiquitin-like"/>
    <property type="match status" value="1"/>
</dbReference>
<comment type="caution">
    <text evidence="4">The sequence shown here is derived from an EMBL/GenBank/DDBJ whole genome shotgun (WGS) entry which is preliminary data.</text>
</comment>
<dbReference type="PROSITE" id="PS50057">
    <property type="entry name" value="FERM_3"/>
    <property type="match status" value="1"/>
</dbReference>
<feature type="region of interest" description="Disordered" evidence="1">
    <location>
        <begin position="499"/>
        <end position="551"/>
    </location>
</feature>
<sequence>MILDYLSIYLSIYLSMFNLFAGRRSAFLTPAKKARLRNNPTRVRFADAVIVNGTSVISPSCQESYVPLMPNVLKVFLENGQTKSFKYDNKTTVKDVLNSLQEKLSIRSIQHFALVLYNMRSPIPGKLAILREDETIAEIAAKPGSRHFRCLFRVTFVPVDAYALLKEDPASFEYYFTQCCNDVVQERFAGDLKYESMFRLAALQIHQHVTSRGTQTKFSLKSFEKEFGLNRFVPRTILENMKMKDVRRTLTHYLRQNQNLTLPGQKHLPTIQARLHYIKILSDLLTFGGRIFLATIAEGDNNKTEHMIVVGPRTGISRITNVKTYALEPIADFEHIEKMSVIRDGENIQWVSVELKGETTTTLCVGLLNDDVPDFLSLLEGYYRVLVDSNKVLLDKSQLQKPEGENSAPVYDGKHRVIPSHWSYPDNIVSQPVEMDTEQVVGKVLHNEQIIDLSQSEDGKVSCNFAVKLRYVNGHETQDQAENVSRDAVVEVSSCDELCSKSDNTNKREAQKRETDDDDDDDDDDDAEEREDNEEGDEYEEEEDDISDPFTPDEFVYSKLMCVSNDHDFDTGITSFTPMKSESSTRLQQQLSPSSVNAELLTFKRYVPSPISSHAKRLRQRKLGTSTAIAGASEEELLQIMEKSSTTQILQPNPKSPPEDSTLSDTDSMDFNGLNIEEKPLLSVRDSLHITQSHHSSKLQKDSDSDSWGTPTGSPGASPGKSQLELRPHSFNFSKDTV</sequence>
<evidence type="ECO:0000259" key="2">
    <source>
        <dbReference type="PROSITE" id="PS50057"/>
    </source>
</evidence>
<dbReference type="InterPro" id="IPR000299">
    <property type="entry name" value="FERM_domain"/>
</dbReference>
<proteinExistence type="predicted"/>
<feature type="compositionally biased region" description="Basic and acidic residues" evidence="1">
    <location>
        <begin position="499"/>
        <end position="515"/>
    </location>
</feature>
<dbReference type="PROSITE" id="PS50200">
    <property type="entry name" value="RA"/>
    <property type="match status" value="1"/>
</dbReference>
<dbReference type="InterPro" id="IPR035963">
    <property type="entry name" value="FERM_2"/>
</dbReference>
<dbReference type="GO" id="GO:0007165">
    <property type="term" value="P:signal transduction"/>
    <property type="evidence" value="ECO:0007669"/>
    <property type="project" value="InterPro"/>
</dbReference>
<dbReference type="Pfam" id="PF21989">
    <property type="entry name" value="RA_2"/>
    <property type="match status" value="1"/>
</dbReference>
<dbReference type="InterPro" id="IPR014352">
    <property type="entry name" value="FERM/acyl-CoA-bd_prot_sf"/>
</dbReference>
<evidence type="ECO:0000313" key="4">
    <source>
        <dbReference type="EMBL" id="CAE1296645.1"/>
    </source>
</evidence>
<dbReference type="CDD" id="cd17088">
    <property type="entry name" value="FERM_F1_FRMPD1_like"/>
    <property type="match status" value="1"/>
</dbReference>
<feature type="compositionally biased region" description="Acidic residues" evidence="1">
    <location>
        <begin position="516"/>
        <end position="547"/>
    </location>
</feature>
<dbReference type="InterPro" id="IPR019748">
    <property type="entry name" value="FERM_central"/>
</dbReference>
<dbReference type="Pfam" id="PF00373">
    <property type="entry name" value="FERM_M"/>
    <property type="match status" value="1"/>
</dbReference>
<dbReference type="Proteomes" id="UP000597762">
    <property type="component" value="Unassembled WGS sequence"/>
</dbReference>
<gene>
    <name evidence="4" type="ORF">SPHA_51562</name>
</gene>
<dbReference type="AlphaFoldDB" id="A0A812DAA9"/>
<dbReference type="Gene3D" id="2.30.29.30">
    <property type="entry name" value="Pleckstrin-homology domain (PH domain)/Phosphotyrosine-binding domain (PTB)"/>
    <property type="match status" value="1"/>
</dbReference>